<gene>
    <name evidence="1" type="ORF">ACFS25_28845</name>
</gene>
<dbReference type="RefSeq" id="WP_381508233.1">
    <property type="nucleotide sequence ID" value="NZ_JBHUOM010000044.1"/>
</dbReference>
<reference evidence="2" key="1">
    <citation type="journal article" date="2019" name="Int. J. Syst. Evol. Microbiol.">
        <title>The Global Catalogue of Microorganisms (GCM) 10K type strain sequencing project: providing services to taxonomists for standard genome sequencing and annotation.</title>
        <authorList>
            <consortium name="The Broad Institute Genomics Platform"/>
            <consortium name="The Broad Institute Genome Sequencing Center for Infectious Disease"/>
            <person name="Wu L."/>
            <person name="Ma J."/>
        </authorList>
    </citation>
    <scope>NUCLEOTIDE SEQUENCE [LARGE SCALE GENOMIC DNA]</scope>
    <source>
        <strain evidence="2">KCTC 52490</strain>
    </source>
</reference>
<dbReference type="Proteomes" id="UP001597512">
    <property type="component" value="Unassembled WGS sequence"/>
</dbReference>
<proteinExistence type="predicted"/>
<keyword evidence="2" id="KW-1185">Reference proteome</keyword>
<protein>
    <submittedName>
        <fullName evidence="1">Uncharacterized protein</fullName>
    </submittedName>
</protein>
<accession>A0ABW6AUZ2</accession>
<organism evidence="1 2">
    <name type="scientific">Spirosoma flavum</name>
    <dbReference type="NCBI Taxonomy" id="2048557"/>
    <lineage>
        <taxon>Bacteria</taxon>
        <taxon>Pseudomonadati</taxon>
        <taxon>Bacteroidota</taxon>
        <taxon>Cytophagia</taxon>
        <taxon>Cytophagales</taxon>
        <taxon>Cytophagaceae</taxon>
        <taxon>Spirosoma</taxon>
    </lineage>
</organism>
<comment type="caution">
    <text evidence="1">The sequence shown here is derived from an EMBL/GenBank/DDBJ whole genome shotgun (WGS) entry which is preliminary data.</text>
</comment>
<sequence>MQKKFIIFFARSSLFCIFNKLKQIKKMSKKGGSTNNSGQTTSKVATIASKVLQNPNASKVSKTLAGSVLSQAPNKKK</sequence>
<dbReference type="EMBL" id="JBHUOM010000044">
    <property type="protein sequence ID" value="MFD2937810.1"/>
    <property type="molecule type" value="Genomic_DNA"/>
</dbReference>
<name>A0ABW6AUZ2_9BACT</name>
<evidence type="ECO:0000313" key="2">
    <source>
        <dbReference type="Proteomes" id="UP001597512"/>
    </source>
</evidence>
<evidence type="ECO:0000313" key="1">
    <source>
        <dbReference type="EMBL" id="MFD2937810.1"/>
    </source>
</evidence>